<dbReference type="Proteomes" id="UP000069205">
    <property type="component" value="Chromosome"/>
</dbReference>
<gene>
    <name evidence="1" type="ORF">NITMOv2_4228</name>
</gene>
<proteinExistence type="predicted"/>
<reference evidence="1 2" key="1">
    <citation type="journal article" date="2015" name="Proc. Natl. Acad. Sci. U.S.A.">
        <title>Expanded metabolic versatility of ubiquitous nitrite-oxidizing bacteria from the genus Nitrospira.</title>
        <authorList>
            <person name="Koch H."/>
            <person name="Lucker S."/>
            <person name="Albertsen M."/>
            <person name="Kitzinger K."/>
            <person name="Herbold C."/>
            <person name="Spieck E."/>
            <person name="Nielsen P.H."/>
            <person name="Wagner M."/>
            <person name="Daims H."/>
        </authorList>
    </citation>
    <scope>NUCLEOTIDE SEQUENCE [LARGE SCALE GENOMIC DNA]</scope>
    <source>
        <strain evidence="1 2">NSP M-1</strain>
    </source>
</reference>
<evidence type="ECO:0000313" key="2">
    <source>
        <dbReference type="Proteomes" id="UP000069205"/>
    </source>
</evidence>
<organism evidence="1 2">
    <name type="scientific">Nitrospira moscoviensis</name>
    <dbReference type="NCBI Taxonomy" id="42253"/>
    <lineage>
        <taxon>Bacteria</taxon>
        <taxon>Pseudomonadati</taxon>
        <taxon>Nitrospirota</taxon>
        <taxon>Nitrospiria</taxon>
        <taxon>Nitrospirales</taxon>
        <taxon>Nitrospiraceae</taxon>
        <taxon>Nitrospira</taxon>
    </lineage>
</organism>
<evidence type="ECO:0000313" key="1">
    <source>
        <dbReference type="EMBL" id="ALA60607.1"/>
    </source>
</evidence>
<keyword evidence="2" id="KW-1185">Reference proteome</keyword>
<dbReference type="STRING" id="42253.NITMOv2_4228"/>
<dbReference type="EMBL" id="CP011801">
    <property type="protein sequence ID" value="ALA60607.1"/>
    <property type="molecule type" value="Genomic_DNA"/>
</dbReference>
<dbReference type="AlphaFoldDB" id="A0A0K2GIZ4"/>
<name>A0A0K2GIZ4_NITMO</name>
<accession>A0A0K2GIZ4</accession>
<protein>
    <submittedName>
        <fullName evidence="1">Uncharacterized protein</fullName>
    </submittedName>
</protein>
<dbReference type="KEGG" id="nmv:NITMOv2_4228"/>
<sequence>MHRSQVTIHLLVDGKHVAILSPMLAGVSPPICKVPHVFSILSSCTCNPAHRTSECSAVECKTYCGITPRPSHR</sequence>